<gene>
    <name evidence="1" type="ORF">Pmani_036866</name>
</gene>
<dbReference type="EMBL" id="JAWZYT010005566">
    <property type="protein sequence ID" value="KAK4290218.1"/>
    <property type="molecule type" value="Genomic_DNA"/>
</dbReference>
<keyword evidence="2" id="KW-1185">Reference proteome</keyword>
<dbReference type="Proteomes" id="UP001292094">
    <property type="component" value="Unassembled WGS sequence"/>
</dbReference>
<reference evidence="1" key="1">
    <citation type="submission" date="2023-11" db="EMBL/GenBank/DDBJ databases">
        <title>Genome assemblies of two species of porcelain crab, Petrolisthes cinctipes and Petrolisthes manimaculis (Anomura: Porcellanidae).</title>
        <authorList>
            <person name="Angst P."/>
        </authorList>
    </citation>
    <scope>NUCLEOTIDE SEQUENCE</scope>
    <source>
        <strain evidence="1">PB745_02</strain>
        <tissue evidence="1">Gill</tissue>
    </source>
</reference>
<evidence type="ECO:0000313" key="2">
    <source>
        <dbReference type="Proteomes" id="UP001292094"/>
    </source>
</evidence>
<sequence length="95" mass="10350">VEVRIPAFISSASNYLEGLVVANYTSSGAPVSGNVTVRAAVVPLGPRPFKHHTSGTRDYAAIAQPHAMVGAGGMKGWLKELMEDWVRRLMEEWVR</sequence>
<name>A0AAE1NHZ1_9EUCA</name>
<organism evidence="1 2">
    <name type="scientific">Petrolisthes manimaculis</name>
    <dbReference type="NCBI Taxonomy" id="1843537"/>
    <lineage>
        <taxon>Eukaryota</taxon>
        <taxon>Metazoa</taxon>
        <taxon>Ecdysozoa</taxon>
        <taxon>Arthropoda</taxon>
        <taxon>Crustacea</taxon>
        <taxon>Multicrustacea</taxon>
        <taxon>Malacostraca</taxon>
        <taxon>Eumalacostraca</taxon>
        <taxon>Eucarida</taxon>
        <taxon>Decapoda</taxon>
        <taxon>Pleocyemata</taxon>
        <taxon>Anomura</taxon>
        <taxon>Galatheoidea</taxon>
        <taxon>Porcellanidae</taxon>
        <taxon>Petrolisthes</taxon>
    </lineage>
</organism>
<proteinExistence type="predicted"/>
<accession>A0AAE1NHZ1</accession>
<protein>
    <submittedName>
        <fullName evidence="1">Uncharacterized protein</fullName>
    </submittedName>
</protein>
<evidence type="ECO:0000313" key="1">
    <source>
        <dbReference type="EMBL" id="KAK4290218.1"/>
    </source>
</evidence>
<dbReference type="AlphaFoldDB" id="A0AAE1NHZ1"/>
<comment type="caution">
    <text evidence="1">The sequence shown here is derived from an EMBL/GenBank/DDBJ whole genome shotgun (WGS) entry which is preliminary data.</text>
</comment>
<feature type="non-terminal residue" evidence="1">
    <location>
        <position position="1"/>
    </location>
</feature>